<dbReference type="OrthoDB" id="1441145at2"/>
<dbReference type="STRING" id="593133.SAMN04488006_0801"/>
<keyword evidence="2" id="KW-1185">Reference proteome</keyword>
<accession>A0A1I6P1D9</accession>
<evidence type="ECO:0000313" key="1">
    <source>
        <dbReference type="EMBL" id="SFS33973.1"/>
    </source>
</evidence>
<dbReference type="AlphaFoldDB" id="A0A1I6P1D9"/>
<gene>
    <name evidence="1" type="ORF">SAMN04488006_0801</name>
</gene>
<protein>
    <recommendedName>
        <fullName evidence="3">Ferritin-like metal-binding protein YciE</fullName>
    </recommendedName>
</protein>
<reference evidence="2" key="1">
    <citation type="submission" date="2016-10" db="EMBL/GenBank/DDBJ databases">
        <authorList>
            <person name="Varghese N."/>
            <person name="Submissions S."/>
        </authorList>
    </citation>
    <scope>NUCLEOTIDE SEQUENCE [LARGE SCALE GENOMIC DNA]</scope>
    <source>
        <strain evidence="2">DSM 24450</strain>
    </source>
</reference>
<organism evidence="1 2">
    <name type="scientific">Lutibacter maritimus</name>
    <dbReference type="NCBI Taxonomy" id="593133"/>
    <lineage>
        <taxon>Bacteria</taxon>
        <taxon>Pseudomonadati</taxon>
        <taxon>Bacteroidota</taxon>
        <taxon>Flavobacteriia</taxon>
        <taxon>Flavobacteriales</taxon>
        <taxon>Flavobacteriaceae</taxon>
        <taxon>Lutibacter</taxon>
    </lineage>
</organism>
<name>A0A1I6P1D9_9FLAO</name>
<evidence type="ECO:0000313" key="2">
    <source>
        <dbReference type="Proteomes" id="UP000199312"/>
    </source>
</evidence>
<evidence type="ECO:0008006" key="3">
    <source>
        <dbReference type="Google" id="ProtNLM"/>
    </source>
</evidence>
<dbReference type="EMBL" id="FOZP01000001">
    <property type="protein sequence ID" value="SFS33973.1"/>
    <property type="molecule type" value="Genomic_DNA"/>
</dbReference>
<dbReference type="Proteomes" id="UP000199312">
    <property type="component" value="Unassembled WGS sequence"/>
</dbReference>
<proteinExistence type="predicted"/>
<dbReference type="RefSeq" id="WP_143102373.1">
    <property type="nucleotide sequence ID" value="NZ_FOZP01000001.1"/>
</dbReference>
<sequence>MKTLIPKQKTPFLKDGIEVLHAKTNKWISEIEFIKIEQDFLKEMLSEHIISLCEMENFKTAKLFLNGVEHEEKLGAKLLADIQDHKMNLALLMENIYLKKEDDFRKKHEEIKIEVFNYIQNFKYIKEQVFKLVLHIMKKEKAQKLLSK</sequence>